<reference evidence="2" key="1">
    <citation type="journal article" date="2022" name="Int. J. Mol. Sci.">
        <title>Draft Genome of Tanacetum Coccineum: Genomic Comparison of Closely Related Tanacetum-Family Plants.</title>
        <authorList>
            <person name="Yamashiro T."/>
            <person name="Shiraishi A."/>
            <person name="Nakayama K."/>
            <person name="Satake H."/>
        </authorList>
    </citation>
    <scope>NUCLEOTIDE SEQUENCE</scope>
</reference>
<evidence type="ECO:0000313" key="2">
    <source>
        <dbReference type="EMBL" id="GJS98435.1"/>
    </source>
</evidence>
<evidence type="ECO:0000313" key="3">
    <source>
        <dbReference type="Proteomes" id="UP001151760"/>
    </source>
</evidence>
<dbReference type="PANTHER" id="PTHR31973">
    <property type="entry name" value="POLYPROTEIN, PUTATIVE-RELATED"/>
    <property type="match status" value="1"/>
</dbReference>
<protein>
    <recommendedName>
        <fullName evidence="4">Zinc finger, CCHC-type</fullName>
    </recommendedName>
</protein>
<feature type="region of interest" description="Disordered" evidence="1">
    <location>
        <begin position="240"/>
        <end position="274"/>
    </location>
</feature>
<gene>
    <name evidence="2" type="ORF">Tco_0819605</name>
</gene>
<keyword evidence="3" id="KW-1185">Reference proteome</keyword>
<proteinExistence type="predicted"/>
<accession>A0ABQ5A7X1</accession>
<dbReference type="Proteomes" id="UP001151760">
    <property type="component" value="Unassembled WGS sequence"/>
</dbReference>
<dbReference type="PANTHER" id="PTHR31973:SF189">
    <property type="entry name" value="TRANSPOSASE, MUDR, PLANT, MULE TRANSPOSASE DOMAIN PROTEIN-RELATED"/>
    <property type="match status" value="1"/>
</dbReference>
<sequence>MIDVSLGQCWRVKQLALFDHEGGLIEHYGKLYQYRQALLDLNPRSTCRLDVDESANGSATFKRIYICFKGVKDGWLAGCRKGLIDAMNDWLPEPLVYQNNSLCKSWVDESAYDYLIQRNPNSWSRAFFEMDRRCSAFENGISESFNRAILGPRHKPIITMLEEIRLYIMQRIVAMNKLAFSLEDRITPSIRKRLEILKKKQREWIVYPSGFQELEVRKGDQSYGVNLQHKQIHSRENMNNNQSAGFQAGQAKGQAEEKGSQLMDQASNAAQSAKESVQQESVNLKQEVSCLMLSSMSLDLQRTLEKYNAYDMLKELKTMFEEQTKQELFETVKAFHAYKQEDGQSVSSYLLKMKSYLDTLERLGYAMPNELGGKAKGKNNLAYASKTKIPPPPKRDNPAKDSIYHHCKEVGHWKRNFPSYHTKLKKRNNASKDSTSGIFTIELYAFPNNTWVYDTGYGTHICNTSQGLKGSRKLKHRALSLYMGNGMCATVKAIRSFDLILPSSLIIVLDNCHFVPTVTRGVVSISCLVKNGYIHAFTNYGISVSKDNVFYFNAIPCDGIYEIDMHNLYPNISSNYNVSNKRAKHGLDFYYLWHYRL</sequence>
<name>A0ABQ5A7X1_9ASTR</name>
<comment type="caution">
    <text evidence="2">The sequence shown here is derived from an EMBL/GenBank/DDBJ whole genome shotgun (WGS) entry which is preliminary data.</text>
</comment>
<organism evidence="2 3">
    <name type="scientific">Tanacetum coccineum</name>
    <dbReference type="NCBI Taxonomy" id="301880"/>
    <lineage>
        <taxon>Eukaryota</taxon>
        <taxon>Viridiplantae</taxon>
        <taxon>Streptophyta</taxon>
        <taxon>Embryophyta</taxon>
        <taxon>Tracheophyta</taxon>
        <taxon>Spermatophyta</taxon>
        <taxon>Magnoliopsida</taxon>
        <taxon>eudicotyledons</taxon>
        <taxon>Gunneridae</taxon>
        <taxon>Pentapetalae</taxon>
        <taxon>asterids</taxon>
        <taxon>campanulids</taxon>
        <taxon>Asterales</taxon>
        <taxon>Asteraceae</taxon>
        <taxon>Asteroideae</taxon>
        <taxon>Anthemideae</taxon>
        <taxon>Anthemidinae</taxon>
        <taxon>Tanacetum</taxon>
    </lineage>
</organism>
<evidence type="ECO:0008006" key="4">
    <source>
        <dbReference type="Google" id="ProtNLM"/>
    </source>
</evidence>
<feature type="compositionally biased region" description="Low complexity" evidence="1">
    <location>
        <begin position="242"/>
        <end position="253"/>
    </location>
</feature>
<feature type="compositionally biased region" description="Polar residues" evidence="1">
    <location>
        <begin position="262"/>
        <end position="274"/>
    </location>
</feature>
<dbReference type="EMBL" id="BQNB010012044">
    <property type="protein sequence ID" value="GJS98435.1"/>
    <property type="molecule type" value="Genomic_DNA"/>
</dbReference>
<evidence type="ECO:0000256" key="1">
    <source>
        <dbReference type="SAM" id="MobiDB-lite"/>
    </source>
</evidence>
<reference evidence="2" key="2">
    <citation type="submission" date="2022-01" db="EMBL/GenBank/DDBJ databases">
        <authorList>
            <person name="Yamashiro T."/>
            <person name="Shiraishi A."/>
            <person name="Satake H."/>
            <person name="Nakayama K."/>
        </authorList>
    </citation>
    <scope>NUCLEOTIDE SEQUENCE</scope>
</reference>